<evidence type="ECO:0008006" key="2">
    <source>
        <dbReference type="Google" id="ProtNLM"/>
    </source>
</evidence>
<dbReference type="AlphaFoldDB" id="X1LTB6"/>
<dbReference type="InterPro" id="IPR029033">
    <property type="entry name" value="His_PPase_superfam"/>
</dbReference>
<sequence length="82" mass="9470">ADSESIKKYCHKISDDYNKVMIFGHNPGLTTFTNKFTPGEINNVPTSGLVILDFDCNLWKDIDPGVLKNHFFDYPKKHRILR</sequence>
<name>X1LTB6_9ZZZZ</name>
<gene>
    <name evidence="1" type="ORF">S06H3_15287</name>
</gene>
<dbReference type="Gene3D" id="3.40.50.1240">
    <property type="entry name" value="Phosphoglycerate mutase-like"/>
    <property type="match status" value="1"/>
</dbReference>
<dbReference type="SUPFAM" id="SSF53254">
    <property type="entry name" value="Phosphoglycerate mutase-like"/>
    <property type="match status" value="1"/>
</dbReference>
<dbReference type="EMBL" id="BARV01007516">
    <property type="protein sequence ID" value="GAI09036.1"/>
    <property type="molecule type" value="Genomic_DNA"/>
</dbReference>
<comment type="caution">
    <text evidence="1">The sequence shown here is derived from an EMBL/GenBank/DDBJ whole genome shotgun (WGS) entry which is preliminary data.</text>
</comment>
<proteinExistence type="predicted"/>
<feature type="non-terminal residue" evidence="1">
    <location>
        <position position="1"/>
    </location>
</feature>
<evidence type="ECO:0000313" key="1">
    <source>
        <dbReference type="EMBL" id="GAI09036.1"/>
    </source>
</evidence>
<organism evidence="1">
    <name type="scientific">marine sediment metagenome</name>
    <dbReference type="NCBI Taxonomy" id="412755"/>
    <lineage>
        <taxon>unclassified sequences</taxon>
        <taxon>metagenomes</taxon>
        <taxon>ecological metagenomes</taxon>
    </lineage>
</organism>
<protein>
    <recommendedName>
        <fullName evidence="2">Phosphohistidine phosphatase SixA</fullName>
    </recommendedName>
</protein>
<accession>X1LTB6</accession>
<reference evidence="1" key="1">
    <citation type="journal article" date="2014" name="Front. Microbiol.">
        <title>High frequency of phylogenetically diverse reductive dehalogenase-homologous genes in deep subseafloor sedimentary metagenomes.</title>
        <authorList>
            <person name="Kawai M."/>
            <person name="Futagami T."/>
            <person name="Toyoda A."/>
            <person name="Takaki Y."/>
            <person name="Nishi S."/>
            <person name="Hori S."/>
            <person name="Arai W."/>
            <person name="Tsubouchi T."/>
            <person name="Morono Y."/>
            <person name="Uchiyama I."/>
            <person name="Ito T."/>
            <person name="Fujiyama A."/>
            <person name="Inagaki F."/>
            <person name="Takami H."/>
        </authorList>
    </citation>
    <scope>NUCLEOTIDE SEQUENCE</scope>
    <source>
        <strain evidence="1">Expedition CK06-06</strain>
    </source>
</reference>